<feature type="compositionally biased region" description="Acidic residues" evidence="1">
    <location>
        <begin position="47"/>
        <end position="71"/>
    </location>
</feature>
<dbReference type="Pfam" id="PF22893">
    <property type="entry name" value="ULD_2"/>
    <property type="match status" value="1"/>
</dbReference>
<dbReference type="EMBL" id="JAGMVJ010000008">
    <property type="protein sequence ID" value="KAH7088211.1"/>
    <property type="molecule type" value="Genomic_DNA"/>
</dbReference>
<feature type="domain" description="AAA+ ATPase" evidence="2">
    <location>
        <begin position="699"/>
        <end position="826"/>
    </location>
</feature>
<feature type="region of interest" description="Disordered" evidence="1">
    <location>
        <begin position="1"/>
        <end position="88"/>
    </location>
</feature>
<evidence type="ECO:0000256" key="1">
    <source>
        <dbReference type="SAM" id="MobiDB-lite"/>
    </source>
</evidence>
<dbReference type="Gene3D" id="3.40.50.300">
    <property type="entry name" value="P-loop containing nucleotide triphosphate hydrolases"/>
    <property type="match status" value="1"/>
</dbReference>
<sequence length="953" mass="108608">MRSLASWNRGMADTQPPSPVSLSEDNAHDKARFANGTDRSSGKEGQEELVNEVSDDIPPEATPDPDTEAGAEEGASGQEVLTSKAPHREKVNLDRIGVAIDKARDAGQNTLDTSSQDRPEGPRFINVRFGPSDCYVVPWEAVRSWKQVEVLLMEWYHEDEDVLKEVEDGDITVQGEGAVIILPQTWANVVEHNAHIQIWPHSSYDDSSSSEASVEDEEACYENRVQYVVNYYQTVPGDDTRFFMNRATSDKPVNFEVVDRAEKLPVLEETKEITTPQYIMPKKEDDGEDKKARIGTQDRVISTRLKINSPFLLNILRSVVAYTTRAPDGQECGLGPGLYDHPYQELYHHMPDLMRYKTEKSELRAKHSDAFNEKFDEHIDLLWHYLSEQPAVPIKECQARWESKTPSITFATCWLLLQPGTDVYVREDDGSLNAYVIHTVTGGVGEKDGRKTSTDYEVIMWSLAYNGNCIGPDETSVTIKVFDNEREITSLPVFPVRFIDDIDEGVQKSRLIVRGKQYFRYAQHPSFLEYSGPGLKEGAKKYNRSRVVVEHTTRPWRELLAKGYTLKHVPLVESTFIRESVRVPRCECKECTTAVESQETYEQDKFHDYYTMVPSENIHPTEHQYMLMAPRMYAFILKDRTYDLLDVEGLSEPDMAENAIENLVMENDDKELIKAIAKIYTDSGQSNLFSADFIHGKGEGQIILLHGPPGTGKTLTAESVAEFTRRPLLSITAADLGHEPEALERSLLSYFKRASDWDAIVLLDEADVYLERRTIHDLKRNSIVSVFLRALDYFQGILFLTTNRVGHFDEAFMSRIHLSLGYDKLDDNARVKIWDNLFKKLKDDHKRGGLDIRHEYDAKMYVRSKEVQALEWNGREIRNAFQTAVALAVYDWKHKKNDDHPEVTENHLKQVVSMSSAFRKYMKAAHSGMDDSALALKYGNREDGFPSTPLRQV</sequence>
<proteinExistence type="predicted"/>
<dbReference type="InterPro" id="IPR054289">
    <property type="entry name" value="DUF7025"/>
</dbReference>
<dbReference type="InterPro" id="IPR003959">
    <property type="entry name" value="ATPase_AAA_core"/>
</dbReference>
<dbReference type="InterPro" id="IPR054464">
    <property type="entry name" value="ULD_fung"/>
</dbReference>
<comment type="caution">
    <text evidence="3">The sequence shown here is derived from an EMBL/GenBank/DDBJ whole genome shotgun (WGS) entry which is preliminary data.</text>
</comment>
<name>A0A8K0VZL8_9PLEO</name>
<dbReference type="SUPFAM" id="SSF52540">
    <property type="entry name" value="P-loop containing nucleoside triphosphate hydrolases"/>
    <property type="match status" value="1"/>
</dbReference>
<dbReference type="InterPro" id="IPR056599">
    <property type="entry name" value="AAA_lid_fung"/>
</dbReference>
<dbReference type="PANTHER" id="PTHR46411">
    <property type="entry name" value="FAMILY ATPASE, PUTATIVE-RELATED"/>
    <property type="match status" value="1"/>
</dbReference>
<protein>
    <recommendedName>
        <fullName evidence="2">AAA+ ATPase domain-containing protein</fullName>
    </recommendedName>
</protein>
<dbReference type="CDD" id="cd19481">
    <property type="entry name" value="RecA-like_protease"/>
    <property type="match status" value="1"/>
</dbReference>
<dbReference type="Proteomes" id="UP000813461">
    <property type="component" value="Unassembled WGS sequence"/>
</dbReference>
<dbReference type="GO" id="GO:0005524">
    <property type="term" value="F:ATP binding"/>
    <property type="evidence" value="ECO:0007669"/>
    <property type="project" value="InterPro"/>
</dbReference>
<accession>A0A8K0VZL8</accession>
<dbReference type="SMART" id="SM00382">
    <property type="entry name" value="AAA"/>
    <property type="match status" value="1"/>
</dbReference>
<dbReference type="InterPro" id="IPR003593">
    <property type="entry name" value="AAA+_ATPase"/>
</dbReference>
<evidence type="ECO:0000313" key="3">
    <source>
        <dbReference type="EMBL" id="KAH7088211.1"/>
    </source>
</evidence>
<evidence type="ECO:0000313" key="4">
    <source>
        <dbReference type="Proteomes" id="UP000813461"/>
    </source>
</evidence>
<evidence type="ECO:0000259" key="2">
    <source>
        <dbReference type="SMART" id="SM00382"/>
    </source>
</evidence>
<dbReference type="InterPro" id="IPR027417">
    <property type="entry name" value="P-loop_NTPase"/>
</dbReference>
<dbReference type="GO" id="GO:0016887">
    <property type="term" value="F:ATP hydrolysis activity"/>
    <property type="evidence" value="ECO:0007669"/>
    <property type="project" value="InterPro"/>
</dbReference>
<dbReference type="Pfam" id="PF00004">
    <property type="entry name" value="AAA"/>
    <property type="match status" value="1"/>
</dbReference>
<dbReference type="PANTHER" id="PTHR46411:SF4">
    <property type="entry name" value="AAA+ ATPASE DOMAIN-CONTAINING PROTEIN"/>
    <property type="match status" value="1"/>
</dbReference>
<keyword evidence="4" id="KW-1185">Reference proteome</keyword>
<reference evidence="3" key="1">
    <citation type="journal article" date="2021" name="Nat. Commun.">
        <title>Genetic determinants of endophytism in the Arabidopsis root mycobiome.</title>
        <authorList>
            <person name="Mesny F."/>
            <person name="Miyauchi S."/>
            <person name="Thiergart T."/>
            <person name="Pickel B."/>
            <person name="Atanasova L."/>
            <person name="Karlsson M."/>
            <person name="Huettel B."/>
            <person name="Barry K.W."/>
            <person name="Haridas S."/>
            <person name="Chen C."/>
            <person name="Bauer D."/>
            <person name="Andreopoulos W."/>
            <person name="Pangilinan J."/>
            <person name="LaButti K."/>
            <person name="Riley R."/>
            <person name="Lipzen A."/>
            <person name="Clum A."/>
            <person name="Drula E."/>
            <person name="Henrissat B."/>
            <person name="Kohler A."/>
            <person name="Grigoriev I.V."/>
            <person name="Martin F.M."/>
            <person name="Hacquard S."/>
        </authorList>
    </citation>
    <scope>NUCLEOTIDE SEQUENCE</scope>
    <source>
        <strain evidence="3">MPI-SDFR-AT-0120</strain>
    </source>
</reference>
<dbReference type="AlphaFoldDB" id="A0A8K0VZL8"/>
<dbReference type="OrthoDB" id="10042665at2759"/>
<dbReference type="Pfam" id="PF22942">
    <property type="entry name" value="DUF7025"/>
    <property type="match status" value="1"/>
</dbReference>
<gene>
    <name evidence="3" type="ORF">FB567DRAFT_333459</name>
</gene>
<organism evidence="3 4">
    <name type="scientific">Paraphoma chrysanthemicola</name>
    <dbReference type="NCBI Taxonomy" id="798071"/>
    <lineage>
        <taxon>Eukaryota</taxon>
        <taxon>Fungi</taxon>
        <taxon>Dikarya</taxon>
        <taxon>Ascomycota</taxon>
        <taxon>Pezizomycotina</taxon>
        <taxon>Dothideomycetes</taxon>
        <taxon>Pleosporomycetidae</taxon>
        <taxon>Pleosporales</taxon>
        <taxon>Pleosporineae</taxon>
        <taxon>Phaeosphaeriaceae</taxon>
        <taxon>Paraphoma</taxon>
    </lineage>
</organism>
<dbReference type="Pfam" id="PF23232">
    <property type="entry name" value="AAA_lid_13"/>
    <property type="match status" value="1"/>
</dbReference>